<protein>
    <submittedName>
        <fullName evidence="2">Alpha/beta hydrolase</fullName>
    </submittedName>
</protein>
<gene>
    <name evidence="2" type="ORF">QRX50_20870</name>
</gene>
<dbReference type="Pfam" id="PF12697">
    <property type="entry name" value="Abhydrolase_6"/>
    <property type="match status" value="1"/>
</dbReference>
<dbReference type="Gene3D" id="3.40.50.1820">
    <property type="entry name" value="alpha/beta hydrolase"/>
    <property type="match status" value="1"/>
</dbReference>
<organism evidence="2 3">
    <name type="scientific">Amycolatopsis carbonis</name>
    <dbReference type="NCBI Taxonomy" id="715471"/>
    <lineage>
        <taxon>Bacteria</taxon>
        <taxon>Bacillati</taxon>
        <taxon>Actinomycetota</taxon>
        <taxon>Actinomycetes</taxon>
        <taxon>Pseudonocardiales</taxon>
        <taxon>Pseudonocardiaceae</taxon>
        <taxon>Amycolatopsis</taxon>
    </lineage>
</organism>
<dbReference type="InterPro" id="IPR029058">
    <property type="entry name" value="AB_hydrolase_fold"/>
</dbReference>
<dbReference type="InterPro" id="IPR000073">
    <property type="entry name" value="AB_hydrolase_1"/>
</dbReference>
<reference evidence="2 3" key="1">
    <citation type="submission" date="2023-06" db="EMBL/GenBank/DDBJ databases">
        <authorList>
            <person name="Oyuntsetseg B."/>
            <person name="Kim S.B."/>
        </authorList>
    </citation>
    <scope>NUCLEOTIDE SEQUENCE [LARGE SCALE GENOMIC DNA]</scope>
    <source>
        <strain evidence="2 3">2-15</strain>
    </source>
</reference>
<evidence type="ECO:0000313" key="3">
    <source>
        <dbReference type="Proteomes" id="UP001236014"/>
    </source>
</evidence>
<dbReference type="PANTHER" id="PTHR37017">
    <property type="entry name" value="AB HYDROLASE-1 DOMAIN-CONTAINING PROTEIN-RELATED"/>
    <property type="match status" value="1"/>
</dbReference>
<proteinExistence type="predicted"/>
<feature type="domain" description="AB hydrolase-1" evidence="1">
    <location>
        <begin position="4"/>
        <end position="225"/>
    </location>
</feature>
<dbReference type="Proteomes" id="UP001236014">
    <property type="component" value="Chromosome"/>
</dbReference>
<dbReference type="EMBL" id="CP127294">
    <property type="protein sequence ID" value="WIX83037.1"/>
    <property type="molecule type" value="Genomic_DNA"/>
</dbReference>
<dbReference type="SUPFAM" id="SSF53474">
    <property type="entry name" value="alpha/beta-Hydrolases"/>
    <property type="match status" value="1"/>
</dbReference>
<dbReference type="AlphaFoldDB" id="A0A9Y2N1J1"/>
<evidence type="ECO:0000259" key="1">
    <source>
        <dbReference type="Pfam" id="PF12697"/>
    </source>
</evidence>
<dbReference type="InterPro" id="IPR052897">
    <property type="entry name" value="Sec-Metab_Biosynth_Hydrolase"/>
</dbReference>
<dbReference type="GO" id="GO:0016787">
    <property type="term" value="F:hydrolase activity"/>
    <property type="evidence" value="ECO:0007669"/>
    <property type="project" value="UniProtKB-KW"/>
</dbReference>
<dbReference type="KEGG" id="acab:QRX50_20870"/>
<evidence type="ECO:0000313" key="2">
    <source>
        <dbReference type="EMBL" id="WIX83037.1"/>
    </source>
</evidence>
<dbReference type="RefSeq" id="WP_285973597.1">
    <property type="nucleotide sequence ID" value="NZ_CP127294.1"/>
</dbReference>
<name>A0A9Y2N1J1_9PSEU</name>
<keyword evidence="2" id="KW-0378">Hydrolase</keyword>
<sequence length="237" mass="25394">MTHFVLVHGGWHGAWCWEAEISALAALGHSATAVELPSDDMRAGARQYAATIAAAVCGPGDVVVGHSLAGLAIPLVPQRTEVAALVFLASLLPEPGRSWRDQLTLSRPMADWFYDNGLPKQERDEQGRTVWPASVAAELFFHDCPPATATAAASRLRPQSPAPITEVTPLQAFPELPMHYVGCRADRAVSGEWAERTAKERLGADVTWLGTSHSPFLSAPGELADLLVTLASRSEAR</sequence>
<dbReference type="PANTHER" id="PTHR37017:SF11">
    <property type="entry name" value="ESTERASE_LIPASE_THIOESTERASE DOMAIN-CONTAINING PROTEIN"/>
    <property type="match status" value="1"/>
</dbReference>
<accession>A0A9Y2N1J1</accession>
<keyword evidence="3" id="KW-1185">Reference proteome</keyword>